<sequence length="216" mass="23614">MSGAPPHFAAMLSMEESLDAAYMGRGTGFAATTDVWGRELTQDGRVYYYNRATGSSQWHLPNSLYQSTALNKEKDASLSQKGIMLPAEARALLCVDCVTEMATPELASMAVESALGVSAEDLLKGEATLVLENWYHLLPAKLSKMLASGDFVDSCLADFQEVSGGRQLAIEDAAERCRKLAKKFDMDALFFVGPEEFLDLLRYVAAVRHTEVLMGK</sequence>
<dbReference type="Pfam" id="PF00397">
    <property type="entry name" value="WW"/>
    <property type="match status" value="1"/>
</dbReference>
<proteinExistence type="predicted"/>
<feature type="domain" description="WW" evidence="1">
    <location>
        <begin position="36"/>
        <end position="63"/>
    </location>
</feature>
<protein>
    <recommendedName>
        <fullName evidence="1">WW domain-containing protein</fullName>
    </recommendedName>
</protein>
<dbReference type="PROSITE" id="PS50020">
    <property type="entry name" value="WW_DOMAIN_2"/>
    <property type="match status" value="1"/>
</dbReference>
<dbReference type="AlphaFoldDB" id="A0A1Q9C661"/>
<dbReference type="CDD" id="cd00201">
    <property type="entry name" value="WW"/>
    <property type="match status" value="1"/>
</dbReference>
<gene>
    <name evidence="2" type="ORF">AK812_SmicGene41409</name>
</gene>
<comment type="caution">
    <text evidence="2">The sequence shown here is derived from an EMBL/GenBank/DDBJ whole genome shotgun (WGS) entry which is preliminary data.</text>
</comment>
<dbReference type="EMBL" id="LSRX01001616">
    <property type="protein sequence ID" value="OLP78414.1"/>
    <property type="molecule type" value="Genomic_DNA"/>
</dbReference>
<dbReference type="OrthoDB" id="10507689at2759"/>
<accession>A0A1Q9C661</accession>
<evidence type="ECO:0000259" key="1">
    <source>
        <dbReference type="PROSITE" id="PS50020"/>
    </source>
</evidence>
<dbReference type="Proteomes" id="UP000186817">
    <property type="component" value="Unassembled WGS sequence"/>
</dbReference>
<dbReference type="SUPFAM" id="SSF51045">
    <property type="entry name" value="WW domain"/>
    <property type="match status" value="1"/>
</dbReference>
<name>A0A1Q9C661_SYMMI</name>
<evidence type="ECO:0000313" key="2">
    <source>
        <dbReference type="EMBL" id="OLP78414.1"/>
    </source>
</evidence>
<keyword evidence="3" id="KW-1185">Reference proteome</keyword>
<dbReference type="InterPro" id="IPR036020">
    <property type="entry name" value="WW_dom_sf"/>
</dbReference>
<organism evidence="2 3">
    <name type="scientific">Symbiodinium microadriaticum</name>
    <name type="common">Dinoflagellate</name>
    <name type="synonym">Zooxanthella microadriatica</name>
    <dbReference type="NCBI Taxonomy" id="2951"/>
    <lineage>
        <taxon>Eukaryota</taxon>
        <taxon>Sar</taxon>
        <taxon>Alveolata</taxon>
        <taxon>Dinophyceae</taxon>
        <taxon>Suessiales</taxon>
        <taxon>Symbiodiniaceae</taxon>
        <taxon>Symbiodinium</taxon>
    </lineage>
</organism>
<evidence type="ECO:0000313" key="3">
    <source>
        <dbReference type="Proteomes" id="UP000186817"/>
    </source>
</evidence>
<dbReference type="SMART" id="SM00456">
    <property type="entry name" value="WW"/>
    <property type="match status" value="1"/>
</dbReference>
<dbReference type="InterPro" id="IPR001202">
    <property type="entry name" value="WW_dom"/>
</dbReference>
<reference evidence="2 3" key="1">
    <citation type="submission" date="2016-02" db="EMBL/GenBank/DDBJ databases">
        <title>Genome analysis of coral dinoflagellate symbionts highlights evolutionary adaptations to a symbiotic lifestyle.</title>
        <authorList>
            <person name="Aranda M."/>
            <person name="Li Y."/>
            <person name="Liew Y.J."/>
            <person name="Baumgarten S."/>
            <person name="Simakov O."/>
            <person name="Wilson M."/>
            <person name="Piel J."/>
            <person name="Ashoor H."/>
            <person name="Bougouffa S."/>
            <person name="Bajic V.B."/>
            <person name="Ryu T."/>
            <person name="Ravasi T."/>
            <person name="Bayer T."/>
            <person name="Micklem G."/>
            <person name="Kim H."/>
            <person name="Bhak J."/>
            <person name="Lajeunesse T.C."/>
            <person name="Voolstra C.R."/>
        </authorList>
    </citation>
    <scope>NUCLEOTIDE SEQUENCE [LARGE SCALE GENOMIC DNA]</scope>
    <source>
        <strain evidence="2 3">CCMP2467</strain>
    </source>
</reference>
<dbReference type="PROSITE" id="PS01159">
    <property type="entry name" value="WW_DOMAIN_1"/>
    <property type="match status" value="1"/>
</dbReference>
<dbReference type="Gene3D" id="2.20.70.10">
    <property type="match status" value="1"/>
</dbReference>